<keyword evidence="2" id="KW-1185">Reference proteome</keyword>
<sequence>MTDTLSTDFVLMAKAAAATDARGAEVRALLQTFLSRMTSVPPSVWSGPAATVFQDAVGRWGAESNRLCGALDGIAATIRANEQSLREAADTHARHLGSAVADL</sequence>
<organism evidence="1 2">
    <name type="scientific">Mycolicibacterium confluentis</name>
    <dbReference type="NCBI Taxonomy" id="28047"/>
    <lineage>
        <taxon>Bacteria</taxon>
        <taxon>Bacillati</taxon>
        <taxon>Actinomycetota</taxon>
        <taxon>Actinomycetes</taxon>
        <taxon>Mycobacteriales</taxon>
        <taxon>Mycobacteriaceae</taxon>
        <taxon>Mycolicibacterium</taxon>
    </lineage>
</organism>
<dbReference type="EMBL" id="AP022612">
    <property type="protein sequence ID" value="BBZ35120.1"/>
    <property type="molecule type" value="Genomic_DNA"/>
</dbReference>
<evidence type="ECO:0008006" key="3">
    <source>
        <dbReference type="Google" id="ProtNLM"/>
    </source>
</evidence>
<dbReference type="Pfam" id="PF06013">
    <property type="entry name" value="WXG100"/>
    <property type="match status" value="1"/>
</dbReference>
<dbReference type="SUPFAM" id="SSF140453">
    <property type="entry name" value="EsxAB dimer-like"/>
    <property type="match status" value="1"/>
</dbReference>
<proteinExistence type="predicted"/>
<accession>A0A7I7Y0C3</accession>
<dbReference type="InterPro" id="IPR036689">
    <property type="entry name" value="ESAT-6-like_sf"/>
</dbReference>
<evidence type="ECO:0000313" key="2">
    <source>
        <dbReference type="Proteomes" id="UP000466931"/>
    </source>
</evidence>
<reference evidence="1" key="1">
    <citation type="journal article" date="2019" name="Emerg. Microbes Infect.">
        <title>Comprehensive subspecies identification of 175 nontuberculous mycobacteria species based on 7547 genomic profiles.</title>
        <authorList>
            <person name="Matsumoto Y."/>
            <person name="Kinjo T."/>
            <person name="Motooka D."/>
            <person name="Nabeya D."/>
            <person name="Jung N."/>
            <person name="Uechi K."/>
            <person name="Horii T."/>
            <person name="Iida T."/>
            <person name="Fujita J."/>
            <person name="Nakamura S."/>
        </authorList>
    </citation>
    <scope>NUCLEOTIDE SEQUENCE [LARGE SCALE GENOMIC DNA]</scope>
    <source>
        <strain evidence="1">JCM 13671</strain>
    </source>
</reference>
<evidence type="ECO:0000313" key="1">
    <source>
        <dbReference type="EMBL" id="BBZ35120.1"/>
    </source>
</evidence>
<dbReference type="AlphaFoldDB" id="A0A7I7Y0C3"/>
<dbReference type="Gene3D" id="1.10.287.1060">
    <property type="entry name" value="ESAT-6-like"/>
    <property type="match status" value="1"/>
</dbReference>
<name>A0A7I7Y0C3_9MYCO</name>
<dbReference type="RefSeq" id="WP_165763632.1">
    <property type="nucleotide sequence ID" value="NZ_AP022612.1"/>
</dbReference>
<dbReference type="InterPro" id="IPR010310">
    <property type="entry name" value="T7SS_ESAT-6-like"/>
</dbReference>
<reference evidence="1" key="2">
    <citation type="submission" date="2020-02" db="EMBL/GenBank/DDBJ databases">
        <authorList>
            <person name="Matsumoto Y."/>
            <person name="Motooka D."/>
            <person name="Nakamura S."/>
        </authorList>
    </citation>
    <scope>NUCLEOTIDE SEQUENCE</scope>
    <source>
        <strain evidence="1">JCM 13671</strain>
    </source>
</reference>
<dbReference type="Proteomes" id="UP000466931">
    <property type="component" value="Chromosome"/>
</dbReference>
<gene>
    <name evidence="1" type="primary">esxU</name>
    <name evidence="1" type="ORF">MCNF_37250</name>
</gene>
<protein>
    <recommendedName>
        <fullName evidence="3">ESAT-6-like protein EsxU</fullName>
    </recommendedName>
</protein>